<protein>
    <recommendedName>
        <fullName evidence="5">Transmembrane protein</fullName>
    </recommendedName>
</protein>
<keyword evidence="4" id="KW-1185">Reference proteome</keyword>
<name>A0A9K3L7D7_9STRA</name>
<dbReference type="EMBL" id="JAGRRH010000015">
    <property type="protein sequence ID" value="KAG7356992.1"/>
    <property type="molecule type" value="Genomic_DNA"/>
</dbReference>
<keyword evidence="2" id="KW-0472">Membrane</keyword>
<evidence type="ECO:0000256" key="2">
    <source>
        <dbReference type="SAM" id="Phobius"/>
    </source>
</evidence>
<sequence length="193" mass="20951">MPSDPKSLDDLSLPDDISIPSGGNASYPSDDEEGQSGQSSHSASRSDSGHSSTDNHTAEALVKRENRTVNISRVVVILILIGATIATAYSVFRFTRDGEEEAYDNAFHNVASKLTSSLVSDMSLKFWMARTISDATAMMLKTAVCKSCEICEQLQQPYTHAPQNSCDYLKAIAMNFVLLGLRDSLCVHAVEGR</sequence>
<gene>
    <name evidence="3" type="ORF">IV203_001680</name>
</gene>
<reference evidence="3" key="2">
    <citation type="submission" date="2021-04" db="EMBL/GenBank/DDBJ databases">
        <authorList>
            <person name="Podell S."/>
        </authorList>
    </citation>
    <scope>NUCLEOTIDE SEQUENCE</scope>
    <source>
        <strain evidence="3">Hildebrandi</strain>
    </source>
</reference>
<evidence type="ECO:0000256" key="1">
    <source>
        <dbReference type="SAM" id="MobiDB-lite"/>
    </source>
</evidence>
<feature type="region of interest" description="Disordered" evidence="1">
    <location>
        <begin position="1"/>
        <end position="61"/>
    </location>
</feature>
<evidence type="ECO:0000313" key="4">
    <source>
        <dbReference type="Proteomes" id="UP000693970"/>
    </source>
</evidence>
<feature type="transmembrane region" description="Helical" evidence="2">
    <location>
        <begin position="71"/>
        <end position="92"/>
    </location>
</feature>
<organism evidence="3 4">
    <name type="scientific">Nitzschia inconspicua</name>
    <dbReference type="NCBI Taxonomy" id="303405"/>
    <lineage>
        <taxon>Eukaryota</taxon>
        <taxon>Sar</taxon>
        <taxon>Stramenopiles</taxon>
        <taxon>Ochrophyta</taxon>
        <taxon>Bacillariophyta</taxon>
        <taxon>Bacillariophyceae</taxon>
        <taxon>Bacillariophycidae</taxon>
        <taxon>Bacillariales</taxon>
        <taxon>Bacillariaceae</taxon>
        <taxon>Nitzschia</taxon>
    </lineage>
</organism>
<keyword evidence="2" id="KW-1133">Transmembrane helix</keyword>
<feature type="compositionally biased region" description="Low complexity" evidence="1">
    <location>
        <begin position="35"/>
        <end position="52"/>
    </location>
</feature>
<evidence type="ECO:0008006" key="5">
    <source>
        <dbReference type="Google" id="ProtNLM"/>
    </source>
</evidence>
<dbReference type="AlphaFoldDB" id="A0A9K3L7D7"/>
<dbReference type="Proteomes" id="UP000693970">
    <property type="component" value="Unassembled WGS sequence"/>
</dbReference>
<accession>A0A9K3L7D7</accession>
<comment type="caution">
    <text evidence="3">The sequence shown here is derived from an EMBL/GenBank/DDBJ whole genome shotgun (WGS) entry which is preliminary data.</text>
</comment>
<feature type="compositionally biased region" description="Low complexity" evidence="1">
    <location>
        <begin position="1"/>
        <end position="21"/>
    </location>
</feature>
<proteinExistence type="predicted"/>
<reference evidence="3" key="1">
    <citation type="journal article" date="2021" name="Sci. Rep.">
        <title>Diploid genomic architecture of Nitzschia inconspicua, an elite biomass production diatom.</title>
        <authorList>
            <person name="Oliver A."/>
            <person name="Podell S."/>
            <person name="Pinowska A."/>
            <person name="Traller J.C."/>
            <person name="Smith S.R."/>
            <person name="McClure R."/>
            <person name="Beliaev A."/>
            <person name="Bohutskyi P."/>
            <person name="Hill E.A."/>
            <person name="Rabines A."/>
            <person name="Zheng H."/>
            <person name="Allen L.Z."/>
            <person name="Kuo A."/>
            <person name="Grigoriev I.V."/>
            <person name="Allen A.E."/>
            <person name="Hazlebeck D."/>
            <person name="Allen E.E."/>
        </authorList>
    </citation>
    <scope>NUCLEOTIDE SEQUENCE</scope>
    <source>
        <strain evidence="3">Hildebrandi</strain>
    </source>
</reference>
<evidence type="ECO:0000313" key="3">
    <source>
        <dbReference type="EMBL" id="KAG7356992.1"/>
    </source>
</evidence>
<keyword evidence="2" id="KW-0812">Transmembrane</keyword>